<name>A0ABP9TVP6_9RICK</name>
<gene>
    <name evidence="1" type="ORF">KNCP2_06100</name>
</gene>
<dbReference type="RefSeq" id="WP_412707999.1">
    <property type="nucleotide sequence ID" value="NZ_BAABMM010000022.1"/>
</dbReference>
<keyword evidence="2" id="KW-1185">Reference proteome</keyword>
<proteinExistence type="predicted"/>
<sequence>MLPSKKFLLDLLKDKNLYKLAEKMTISKNELLEMSKEAQENYLKEIKIYPVRVH</sequence>
<dbReference type="Proteomes" id="UP001628124">
    <property type="component" value="Unassembled WGS sequence"/>
</dbReference>
<dbReference type="EMBL" id="BAABMM010000022">
    <property type="protein sequence ID" value="GAA5252322.1"/>
    <property type="molecule type" value="Genomic_DNA"/>
</dbReference>
<accession>A0ABP9TVP6</accession>
<reference evidence="1 2" key="1">
    <citation type="journal article" date="2024" name="Microbiol. Immunol.">
        <title>Discovery of a novel spotted fever group Rickettsia, 'Candidatus Rickettsia kedanie,' in unfed larval chigger mites, Leptotrombidium scutellare.</title>
        <authorList>
            <person name="Ogawa M."/>
            <person name="Matsutani M."/>
            <person name="Katayama T."/>
            <person name="Takada N."/>
            <person name="Noda S."/>
            <person name="Takahashi M."/>
            <person name="Kageyama D."/>
            <person name="Hanaoka N."/>
            <person name="Ebihara H."/>
        </authorList>
    </citation>
    <scope>NUCLEOTIDE SEQUENCE [LARGE SCALE GENOMIC DNA]</scope>
    <source>
        <strain evidence="1 2">KNCP2-13</strain>
    </source>
</reference>
<protein>
    <submittedName>
        <fullName evidence="1">Uncharacterized protein</fullName>
    </submittedName>
</protein>
<evidence type="ECO:0000313" key="1">
    <source>
        <dbReference type="EMBL" id="GAA5252322.1"/>
    </source>
</evidence>
<organism evidence="1 2">
    <name type="scientific">Candidatus Rickettsia kedanie</name>
    <dbReference type="NCBI Taxonomy" id="3115352"/>
    <lineage>
        <taxon>Bacteria</taxon>
        <taxon>Pseudomonadati</taxon>
        <taxon>Pseudomonadota</taxon>
        <taxon>Alphaproteobacteria</taxon>
        <taxon>Rickettsiales</taxon>
        <taxon>Rickettsiaceae</taxon>
        <taxon>Rickettsieae</taxon>
        <taxon>Rickettsia</taxon>
        <taxon>spotted fever group</taxon>
    </lineage>
</organism>
<evidence type="ECO:0000313" key="2">
    <source>
        <dbReference type="Proteomes" id="UP001628124"/>
    </source>
</evidence>
<comment type="caution">
    <text evidence="1">The sequence shown here is derived from an EMBL/GenBank/DDBJ whole genome shotgun (WGS) entry which is preliminary data.</text>
</comment>